<dbReference type="EnsemblBacteria" id="AAM73363">
    <property type="protein sequence ID" value="AAM73363"/>
    <property type="gene ID" value="CT2147"/>
</dbReference>
<dbReference type="InterPro" id="IPR041289">
    <property type="entry name" value="Bact_RF_family3"/>
</dbReference>
<protein>
    <submittedName>
        <fullName evidence="1">Uncharacterized protein</fullName>
    </submittedName>
</protein>
<dbReference type="DNASU" id="1007415"/>
<reference evidence="1 2" key="1">
    <citation type="journal article" date="2002" name="Proc. Natl. Acad. Sci. U.S.A.">
        <title>The complete genome sequence of Chlorobium tepidum TLS, a photosynthetic, anaerobic, green-sulfur bacterium.</title>
        <authorList>
            <person name="Eisen J.A."/>
            <person name="Nelson K.E."/>
            <person name="Paulsen I.T."/>
            <person name="Heidelberg J.F."/>
            <person name="Wu M."/>
            <person name="Dodson R.J."/>
            <person name="Deboy R."/>
            <person name="Gwinn M.L."/>
            <person name="Nelson W.C."/>
            <person name="Haft D.H."/>
            <person name="Hickey E.K."/>
            <person name="Peterson J.D."/>
            <person name="Durkin A.S."/>
            <person name="Kolonay J.L."/>
            <person name="Yang F."/>
            <person name="Holt I."/>
            <person name="Umayam L.A."/>
            <person name="Mason T."/>
            <person name="Brenner M."/>
            <person name="Shea T.P."/>
            <person name="Parksey D."/>
            <person name="Nierman W.C."/>
            <person name="Feldblyum T.V."/>
            <person name="Hansen C.L."/>
            <person name="Craven M.B."/>
            <person name="Radune D."/>
            <person name="Vamathevan J."/>
            <person name="Khouri H."/>
            <person name="White O."/>
            <person name="Gruber T.M."/>
            <person name="Ketchum K.A."/>
            <person name="Venter J.C."/>
            <person name="Tettelin H."/>
            <person name="Bryant D.A."/>
            <person name="Fraser C.M."/>
        </authorList>
    </citation>
    <scope>NUCLEOTIDE SEQUENCE [LARGE SCALE GENOMIC DNA]</scope>
    <source>
        <strain evidence="2">ATCC 49652 / DSM 12025 / NBRC 103806 / TLS</strain>
    </source>
</reference>
<dbReference type="RefSeq" id="WP_010933801.1">
    <property type="nucleotide sequence ID" value="NC_002932.3"/>
</dbReference>
<name>Q8KAK9_CHLTE</name>
<dbReference type="AlphaFoldDB" id="Q8KAK9"/>
<sequence>MTNAFKGIPEELLKPHASPCVSIFMPTSRTFPDNTQDPVRFKNLVSRAEADGIAFSTKREMAPLIERLRLLQDDASFWNHTLDGLAVFISPDYFRIFRLQQSVLEQAHVTDAFYIRPLIRIYQIVERFQVLALTRSEVKLYEGTRDHLDEIELAPEVPKTMTDALGTEITPPHMTIASYGGTGTAMRHGHSSRKDEEALDNERFFRAVDQGINEYHSSSSGLPLVLVALPEHQGLFRSISRNQRLVAEGIEIDPAALGLEAMRQKAWQVMEPYRERKIDQMIARFREAEGGKLGSDNPYAIAIAAVAGNVSHLLLDGQKFWPGQIDPVSGDILLDEASQASGRDVFEELGAAVLARGGEVLVLPSERMPSASGVAAIFRHD</sequence>
<dbReference type="EMBL" id="AE006470">
    <property type="protein sequence ID" value="AAM73363.1"/>
    <property type="molecule type" value="Genomic_DNA"/>
</dbReference>
<gene>
    <name evidence="1" type="ordered locus">CT2147</name>
</gene>
<evidence type="ECO:0000313" key="1">
    <source>
        <dbReference type="EMBL" id="AAM73363.1"/>
    </source>
</evidence>
<evidence type="ECO:0000313" key="2">
    <source>
        <dbReference type="Proteomes" id="UP000001007"/>
    </source>
</evidence>
<dbReference type="Pfam" id="PF18845">
    <property type="entry name" value="baeRF_family3"/>
    <property type="match status" value="1"/>
</dbReference>
<organism evidence="1 2">
    <name type="scientific">Chlorobaculum tepidum (strain ATCC 49652 / DSM 12025 / NBRC 103806 / TLS)</name>
    <name type="common">Chlorobium tepidum</name>
    <dbReference type="NCBI Taxonomy" id="194439"/>
    <lineage>
        <taxon>Bacteria</taxon>
        <taxon>Pseudomonadati</taxon>
        <taxon>Chlorobiota</taxon>
        <taxon>Chlorobiia</taxon>
        <taxon>Chlorobiales</taxon>
        <taxon>Chlorobiaceae</taxon>
        <taxon>Chlorobaculum</taxon>
    </lineage>
</organism>
<dbReference type="Proteomes" id="UP000001007">
    <property type="component" value="Chromosome"/>
</dbReference>
<dbReference type="KEGG" id="cte:CT2147"/>
<accession>Q8KAK9</accession>
<proteinExistence type="predicted"/>
<dbReference type="STRING" id="194439.CT2147"/>
<keyword evidence="2" id="KW-1185">Reference proteome</keyword>
<dbReference type="OrthoDB" id="4393931at2"/>
<dbReference type="eggNOG" id="COG1503">
    <property type="taxonomic scope" value="Bacteria"/>
</dbReference>
<dbReference type="HOGENOM" id="CLU_044180_2_1_10"/>